<feature type="domain" description="Beta-lactamase-related" evidence="1">
    <location>
        <begin position="46"/>
        <end position="361"/>
    </location>
</feature>
<dbReference type="Proteomes" id="UP001253595">
    <property type="component" value="Unassembled WGS sequence"/>
</dbReference>
<dbReference type="Gene3D" id="3.40.710.10">
    <property type="entry name" value="DD-peptidase/beta-lactamase superfamily"/>
    <property type="match status" value="1"/>
</dbReference>
<evidence type="ECO:0000313" key="3">
    <source>
        <dbReference type="Proteomes" id="UP001253595"/>
    </source>
</evidence>
<name>A0ABU1V1T3_9GAMM</name>
<evidence type="ECO:0000259" key="1">
    <source>
        <dbReference type="Pfam" id="PF00144"/>
    </source>
</evidence>
<dbReference type="EMBL" id="JAVDVX010000006">
    <property type="protein sequence ID" value="MDR7091410.1"/>
    <property type="molecule type" value="Genomic_DNA"/>
</dbReference>
<keyword evidence="3" id="KW-1185">Reference proteome</keyword>
<accession>A0ABU1V1T3</accession>
<reference evidence="2 3" key="1">
    <citation type="submission" date="2023-07" db="EMBL/GenBank/DDBJ databases">
        <title>Sorghum-associated microbial communities from plants grown in Nebraska, USA.</title>
        <authorList>
            <person name="Schachtman D."/>
        </authorList>
    </citation>
    <scope>NUCLEOTIDE SEQUENCE [LARGE SCALE GENOMIC DNA]</scope>
    <source>
        <strain evidence="2 3">BE190</strain>
    </source>
</reference>
<dbReference type="PANTHER" id="PTHR46825">
    <property type="entry name" value="D-ALANYL-D-ALANINE-CARBOXYPEPTIDASE/ENDOPEPTIDASE AMPH"/>
    <property type="match status" value="1"/>
</dbReference>
<protein>
    <submittedName>
        <fullName evidence="2">CubicO group peptidase (Beta-lactamase class C family)</fullName>
    </submittedName>
</protein>
<dbReference type="RefSeq" id="WP_310074684.1">
    <property type="nucleotide sequence ID" value="NZ_JAVDVX010000006.1"/>
</dbReference>
<comment type="caution">
    <text evidence="2">The sequence shown here is derived from an EMBL/GenBank/DDBJ whole genome shotgun (WGS) entry which is preliminary data.</text>
</comment>
<evidence type="ECO:0000313" key="2">
    <source>
        <dbReference type="EMBL" id="MDR7091410.1"/>
    </source>
</evidence>
<sequence>MYLPLTIRCLAIIFTGLIPIFSVVASELQSPMEAWSKARAASDFSGSILIAKGDDIVFEQGFGLADIEQNQSFTADTVVDVLSLTKQFTAAAILKLEEQGALSVNDTLDQFFDHVPKDKKQITLHQLLNHTSGLKGNYKWDYRKVTRAELETNILTSRLHSSPGEEYRYSNIGYSLLGIVIEKVSGKAYEEFLHEQIFKPAGMTQTGYRIPQWESNKFAVGYRSRAITFGGWLARAANWLGADDRWGTPLDQYWAEDGPWWNLRANGGLLSTLNDLYRWHLALKNNLVLSEEAKSKLHTPPHINSGDNYYGYGWRIEKTDAAVSAMYHNGGNPYFFSLFYHDIKNDLVLLFATNDWNSVDDGQFYGLHEAMMAEYVETKQVQP</sequence>
<gene>
    <name evidence="2" type="ORF">J2X05_003445</name>
</gene>
<dbReference type="PANTHER" id="PTHR46825:SF9">
    <property type="entry name" value="BETA-LACTAMASE-RELATED DOMAIN-CONTAINING PROTEIN"/>
    <property type="match status" value="1"/>
</dbReference>
<proteinExistence type="predicted"/>
<dbReference type="InterPro" id="IPR001466">
    <property type="entry name" value="Beta-lactam-related"/>
</dbReference>
<dbReference type="InterPro" id="IPR050491">
    <property type="entry name" value="AmpC-like"/>
</dbReference>
<dbReference type="InterPro" id="IPR012338">
    <property type="entry name" value="Beta-lactam/transpept-like"/>
</dbReference>
<organism evidence="2 3">
    <name type="scientific">Cellvibrio fibrivorans</name>
    <dbReference type="NCBI Taxonomy" id="126350"/>
    <lineage>
        <taxon>Bacteria</taxon>
        <taxon>Pseudomonadati</taxon>
        <taxon>Pseudomonadota</taxon>
        <taxon>Gammaproteobacteria</taxon>
        <taxon>Cellvibrionales</taxon>
        <taxon>Cellvibrionaceae</taxon>
        <taxon>Cellvibrio</taxon>
    </lineage>
</organism>
<dbReference type="Pfam" id="PF00144">
    <property type="entry name" value="Beta-lactamase"/>
    <property type="match status" value="1"/>
</dbReference>
<dbReference type="SUPFAM" id="SSF56601">
    <property type="entry name" value="beta-lactamase/transpeptidase-like"/>
    <property type="match status" value="1"/>
</dbReference>